<evidence type="ECO:0000313" key="2">
    <source>
        <dbReference type="EMBL" id="KAG5488199.1"/>
    </source>
</evidence>
<feature type="region of interest" description="Disordered" evidence="1">
    <location>
        <begin position="681"/>
        <end position="711"/>
    </location>
</feature>
<feature type="region of interest" description="Disordered" evidence="1">
    <location>
        <begin position="494"/>
        <end position="523"/>
    </location>
</feature>
<feature type="region of interest" description="Disordered" evidence="1">
    <location>
        <begin position="100"/>
        <end position="138"/>
    </location>
</feature>
<feature type="compositionally biased region" description="Polar residues" evidence="1">
    <location>
        <begin position="173"/>
        <end position="183"/>
    </location>
</feature>
<reference evidence="3" key="2">
    <citation type="journal article" date="2021" name="Sci. Data">
        <title>Chromosome-scale genome sequencing, assembly and annotation of six genomes from subfamily Leishmaniinae.</title>
        <authorList>
            <person name="Almutairi H."/>
            <person name="Urbaniak M.D."/>
            <person name="Bates M.D."/>
            <person name="Jariyapan N."/>
            <person name="Kwakye-Nuako G."/>
            <person name="Thomaz Soccol V."/>
            <person name="Al-Salem W.S."/>
            <person name="Dillon R.J."/>
            <person name="Bates P.A."/>
            <person name="Gatherer D."/>
        </authorList>
    </citation>
    <scope>NUCLEOTIDE SEQUENCE [LARGE SCALE GENOMIC DNA]</scope>
</reference>
<comment type="caution">
    <text evidence="2">The sequence shown here is derived from an EMBL/GenBank/DDBJ whole genome shotgun (WGS) entry which is preliminary data.</text>
</comment>
<dbReference type="KEGG" id="loi:92363983"/>
<feature type="region of interest" description="Disordered" evidence="1">
    <location>
        <begin position="844"/>
        <end position="872"/>
    </location>
</feature>
<name>A0A836HB65_9TRYP</name>
<proteinExistence type="predicted"/>
<dbReference type="AlphaFoldDB" id="A0A836HB65"/>
<feature type="compositionally biased region" description="Low complexity" evidence="1">
    <location>
        <begin position="11"/>
        <end position="26"/>
    </location>
</feature>
<dbReference type="SMR" id="A0A836HB65"/>
<feature type="compositionally biased region" description="Polar residues" evidence="1">
    <location>
        <begin position="577"/>
        <end position="594"/>
    </location>
</feature>
<dbReference type="RefSeq" id="XP_067066247.1">
    <property type="nucleotide sequence ID" value="XM_067210049.1"/>
</dbReference>
<protein>
    <submittedName>
        <fullName evidence="2">Uncharacterized protein</fullName>
    </submittedName>
</protein>
<feature type="region of interest" description="Disordered" evidence="1">
    <location>
        <begin position="565"/>
        <end position="650"/>
    </location>
</feature>
<evidence type="ECO:0000313" key="3">
    <source>
        <dbReference type="Proteomes" id="UP000674143"/>
    </source>
</evidence>
<accession>A0A836HB65</accession>
<reference evidence="3" key="1">
    <citation type="journal article" date="2021" name="Microbiol. Resour. Announc.">
        <title>LGAAP: Leishmaniinae Genome Assembly and Annotation Pipeline.</title>
        <authorList>
            <person name="Almutairi H."/>
            <person name="Urbaniak M.D."/>
            <person name="Bates M.D."/>
            <person name="Jariyapan N."/>
            <person name="Kwakye-Nuako G."/>
            <person name="Thomaz-Soccol V."/>
            <person name="Al-Salem W.S."/>
            <person name="Dillon R.J."/>
            <person name="Bates P.A."/>
            <person name="Gatherer D."/>
        </authorList>
    </citation>
    <scope>NUCLEOTIDE SEQUENCE [LARGE SCALE GENOMIC DNA]</scope>
</reference>
<feature type="compositionally biased region" description="Basic and acidic residues" evidence="1">
    <location>
        <begin position="119"/>
        <end position="133"/>
    </location>
</feature>
<dbReference type="Proteomes" id="UP000674143">
    <property type="component" value="Unassembled WGS sequence"/>
</dbReference>
<feature type="compositionally biased region" description="Polar residues" evidence="1">
    <location>
        <begin position="1"/>
        <end position="10"/>
    </location>
</feature>
<sequence>MSAAASPSVQTASPPVFSPSPSTFTATGPTSSFVKVYCGDDECVPLSKQCTGGTFQGVLSGLATRISKGEAQAQGSRSHRVKALRSPAAAHSAVSLSATVAGNNGSDGRDEVTSAAAAAEDRAGAAEPHREGVHGGGFGAKRKQFTPPPTSSAALPTLKGVAPAASSAMPFHSTGTSSRSDAVTASAGDTLADGGGARMSRAVVYRRAELLPLSFVRDVASNSKVTALYKQHLQLQEQLRRHQLEQQQLQKQRDGASDAAAALAAMTAEGEPADAASSQETAGDPGGKGGKTQSSKPTPRRRGMPSVGRGGGGACGNRSASPVGSSATSAAAAAALAAQTRTQLWAALRNTIPFFGVLTMPVHTPVEPLISLPVAAPGTIAGATAARTATATTMTPPATGVASAATAVCSGSYVLLGCRERPREAVLGAEATPVFPPAAPYASAALSISGGVASNPGMSAVERLVEQAHEASVARLPPLCSDAVVRASSLANAPVAGGEGAKRSPQRSRSHPKEPHGQHISQQMLPVRCILQPSTNRVVPMAPPLPDDIAAGYGAARLVTQSLDQSAVDNGGDPDDSLTQSRARFNRGTASSLTRGHPGREYRHSSQEIANSFASATDASTTTAPRRPLASGKGASSTGLAKGGRGSGGIWALPDEVGVEGREDATPVEAQRVSYAAAASRGSCSPSTSPHKSSVADPSASALKDDEKLAKGSEQGIPLSAAAIALLTPSTRFTVQLSSCTVALTTQPRKGAVTNATDAPSTNAVGAANGTGGVGGACGSAIGCGEADNYADELAVVFDGLDVLWHGPNGEEALLQWVLDEYSILLKQRMAAAIAQWTSMVRAGDTSAGTPGGPSSKAGKARRQAAKDQLPG</sequence>
<feature type="compositionally biased region" description="Low complexity" evidence="1">
    <location>
        <begin position="614"/>
        <end position="624"/>
    </location>
</feature>
<feature type="region of interest" description="Disordered" evidence="1">
    <location>
        <begin position="245"/>
        <end position="324"/>
    </location>
</feature>
<feature type="compositionally biased region" description="Low complexity" evidence="1">
    <location>
        <begin position="683"/>
        <end position="693"/>
    </location>
</feature>
<keyword evidence="3" id="KW-1185">Reference proteome</keyword>
<organism evidence="2 3">
    <name type="scientific">Leishmania orientalis</name>
    <dbReference type="NCBI Taxonomy" id="2249476"/>
    <lineage>
        <taxon>Eukaryota</taxon>
        <taxon>Discoba</taxon>
        <taxon>Euglenozoa</taxon>
        <taxon>Kinetoplastea</taxon>
        <taxon>Metakinetoplastina</taxon>
        <taxon>Trypanosomatida</taxon>
        <taxon>Trypanosomatidae</taxon>
        <taxon>Leishmaniinae</taxon>
        <taxon>Leishmania</taxon>
    </lineage>
</organism>
<dbReference type="GeneID" id="92363983"/>
<evidence type="ECO:0000256" key="1">
    <source>
        <dbReference type="SAM" id="MobiDB-lite"/>
    </source>
</evidence>
<gene>
    <name evidence="2" type="ORF">LSCM4_08179</name>
</gene>
<dbReference type="EMBL" id="JAFHLR010000002">
    <property type="protein sequence ID" value="KAG5488199.1"/>
    <property type="molecule type" value="Genomic_DNA"/>
</dbReference>
<feature type="region of interest" description="Disordered" evidence="1">
    <location>
        <begin position="169"/>
        <end position="195"/>
    </location>
</feature>
<feature type="compositionally biased region" description="Low complexity" evidence="1">
    <location>
        <begin position="257"/>
        <end position="270"/>
    </location>
</feature>
<feature type="region of interest" description="Disordered" evidence="1">
    <location>
        <begin position="1"/>
        <end position="26"/>
    </location>
</feature>